<comment type="cofactor">
    <cofactor evidence="1">
        <name>pyridoxal 5'-phosphate</name>
        <dbReference type="ChEBI" id="CHEBI:597326"/>
    </cofactor>
</comment>
<accession>X1CYL6</accession>
<evidence type="ECO:0000256" key="4">
    <source>
        <dbReference type="ARBA" id="ARBA00022898"/>
    </source>
</evidence>
<organism evidence="7">
    <name type="scientific">marine sediment metagenome</name>
    <dbReference type="NCBI Taxonomy" id="412755"/>
    <lineage>
        <taxon>unclassified sequences</taxon>
        <taxon>metagenomes</taxon>
        <taxon>ecological metagenomes</taxon>
    </lineage>
</organism>
<protein>
    <recommendedName>
        <fullName evidence="3">glutamate decarboxylase</fullName>
        <ecNumber evidence="3">4.1.1.15</ecNumber>
    </recommendedName>
</protein>
<dbReference type="EMBL" id="BART01026790">
    <property type="protein sequence ID" value="GAH01135.1"/>
    <property type="molecule type" value="Genomic_DNA"/>
</dbReference>
<comment type="catalytic activity">
    <reaction evidence="6">
        <text>L-glutamate + H(+) = 4-aminobutanoate + CO2</text>
        <dbReference type="Rhea" id="RHEA:17785"/>
        <dbReference type="ChEBI" id="CHEBI:15378"/>
        <dbReference type="ChEBI" id="CHEBI:16526"/>
        <dbReference type="ChEBI" id="CHEBI:29985"/>
        <dbReference type="ChEBI" id="CHEBI:59888"/>
        <dbReference type="EC" id="4.1.1.15"/>
    </reaction>
</comment>
<dbReference type="InterPro" id="IPR010107">
    <property type="entry name" value="Glutamate_decarboxylase"/>
</dbReference>
<dbReference type="GO" id="GO:0006538">
    <property type="term" value="P:L-glutamate catabolic process"/>
    <property type="evidence" value="ECO:0007669"/>
    <property type="project" value="TreeGrafter"/>
</dbReference>
<keyword evidence="4" id="KW-0663">Pyridoxal phosphate</keyword>
<dbReference type="EC" id="4.1.1.15" evidence="3"/>
<dbReference type="InterPro" id="IPR002129">
    <property type="entry name" value="PyrdxlP-dep_de-COase"/>
</dbReference>
<dbReference type="Gene3D" id="3.40.640.10">
    <property type="entry name" value="Type I PLP-dependent aspartate aminotransferase-like (Major domain)"/>
    <property type="match status" value="1"/>
</dbReference>
<reference evidence="7" key="1">
    <citation type="journal article" date="2014" name="Front. Microbiol.">
        <title>High frequency of phylogenetically diverse reductive dehalogenase-homologous genes in deep subseafloor sedimentary metagenomes.</title>
        <authorList>
            <person name="Kawai M."/>
            <person name="Futagami T."/>
            <person name="Toyoda A."/>
            <person name="Takaki Y."/>
            <person name="Nishi S."/>
            <person name="Hori S."/>
            <person name="Arai W."/>
            <person name="Tsubouchi T."/>
            <person name="Morono Y."/>
            <person name="Uchiyama I."/>
            <person name="Ito T."/>
            <person name="Fujiyama A."/>
            <person name="Inagaki F."/>
            <person name="Takami H."/>
        </authorList>
    </citation>
    <scope>NUCLEOTIDE SEQUENCE</scope>
    <source>
        <strain evidence="7">Expedition CK06-06</strain>
    </source>
</reference>
<dbReference type="GO" id="GO:0005829">
    <property type="term" value="C:cytosol"/>
    <property type="evidence" value="ECO:0007669"/>
    <property type="project" value="TreeGrafter"/>
</dbReference>
<evidence type="ECO:0000256" key="2">
    <source>
        <dbReference type="ARBA" id="ARBA00009533"/>
    </source>
</evidence>
<name>X1CYL6_9ZZZZ</name>
<dbReference type="InterPro" id="IPR015421">
    <property type="entry name" value="PyrdxlP-dep_Trfase_major"/>
</dbReference>
<dbReference type="Gene3D" id="3.90.1150.160">
    <property type="match status" value="1"/>
</dbReference>
<feature type="non-terminal residue" evidence="7">
    <location>
        <position position="250"/>
    </location>
</feature>
<dbReference type="Pfam" id="PF00282">
    <property type="entry name" value="Pyridoxal_deC"/>
    <property type="match status" value="1"/>
</dbReference>
<evidence type="ECO:0000256" key="6">
    <source>
        <dbReference type="ARBA" id="ARBA00048868"/>
    </source>
</evidence>
<sequence length="250" mass="28240">MIPMERDCFVINPDKVEQLIDENTICVGAILGTTFSGQTDPIEKLNDLLVKVKKKKGWDIPLHVDGASGAFVAPFTDPHLKWDFRLEQVKSINASGHKFGLVYAGLGWIVWRDESDFPEELIFKVNYLGGLMPTYTLNFSKGSAMVIAQYYNFLRLGKEGYREIMSNCLANARHLSKQLSDSGRFVMINEAQMLPVVALRLADDVTNYTVYDLSNKLRERGWVISAYTMPPNAEDIAIVRIVVKENLSRD</sequence>
<dbReference type="PANTHER" id="PTHR43321:SF3">
    <property type="entry name" value="GLUTAMATE DECARBOXYLASE"/>
    <property type="match status" value="1"/>
</dbReference>
<gene>
    <name evidence="7" type="ORF">S01H4_47670</name>
</gene>
<keyword evidence="5" id="KW-0456">Lyase</keyword>
<dbReference type="PANTHER" id="PTHR43321">
    <property type="entry name" value="GLUTAMATE DECARBOXYLASE"/>
    <property type="match status" value="1"/>
</dbReference>
<comment type="similarity">
    <text evidence="2">Belongs to the group II decarboxylase family.</text>
</comment>
<evidence type="ECO:0000256" key="3">
    <source>
        <dbReference type="ARBA" id="ARBA00012421"/>
    </source>
</evidence>
<dbReference type="InterPro" id="IPR015424">
    <property type="entry name" value="PyrdxlP-dep_Trfase"/>
</dbReference>
<dbReference type="GO" id="GO:0004351">
    <property type="term" value="F:glutamate decarboxylase activity"/>
    <property type="evidence" value="ECO:0007669"/>
    <property type="project" value="UniProtKB-EC"/>
</dbReference>
<dbReference type="GO" id="GO:0030170">
    <property type="term" value="F:pyridoxal phosphate binding"/>
    <property type="evidence" value="ECO:0007669"/>
    <property type="project" value="InterPro"/>
</dbReference>
<comment type="caution">
    <text evidence="7">The sequence shown here is derived from an EMBL/GenBank/DDBJ whole genome shotgun (WGS) entry which is preliminary data.</text>
</comment>
<evidence type="ECO:0000256" key="1">
    <source>
        <dbReference type="ARBA" id="ARBA00001933"/>
    </source>
</evidence>
<dbReference type="AlphaFoldDB" id="X1CYL6"/>
<evidence type="ECO:0000256" key="5">
    <source>
        <dbReference type="ARBA" id="ARBA00023239"/>
    </source>
</evidence>
<proteinExistence type="inferred from homology"/>
<dbReference type="SUPFAM" id="SSF53383">
    <property type="entry name" value="PLP-dependent transferases"/>
    <property type="match status" value="1"/>
</dbReference>
<evidence type="ECO:0000313" key="7">
    <source>
        <dbReference type="EMBL" id="GAH01135.1"/>
    </source>
</evidence>